<dbReference type="CDD" id="cd04590">
    <property type="entry name" value="CBS_pair_CorC_HlyC_assoc"/>
    <property type="match status" value="1"/>
</dbReference>
<evidence type="ECO:0000256" key="10">
    <source>
        <dbReference type="PROSITE-ProRule" id="PRU01193"/>
    </source>
</evidence>
<dbReference type="OrthoDB" id="9797674at2"/>
<keyword evidence="8 10" id="KW-0472">Membrane</keyword>
<dbReference type="GO" id="GO:0050660">
    <property type="term" value="F:flavin adenine dinucleotide binding"/>
    <property type="evidence" value="ECO:0007669"/>
    <property type="project" value="InterPro"/>
</dbReference>
<dbReference type="Pfam" id="PF03471">
    <property type="entry name" value="CorC_HlyC"/>
    <property type="match status" value="1"/>
</dbReference>
<evidence type="ECO:0000256" key="6">
    <source>
        <dbReference type="ARBA" id="ARBA00022989"/>
    </source>
</evidence>
<evidence type="ECO:0000259" key="12">
    <source>
        <dbReference type="PROSITE" id="PS51371"/>
    </source>
</evidence>
<dbReference type="Gene3D" id="3.30.465.10">
    <property type="match status" value="1"/>
</dbReference>
<dbReference type="EMBL" id="BJLF01000026">
    <property type="protein sequence ID" value="GEA52814.1"/>
    <property type="molecule type" value="Genomic_DNA"/>
</dbReference>
<reference evidence="14 15" key="1">
    <citation type="submission" date="2019-06" db="EMBL/GenBank/DDBJ databases">
        <title>Whole genome shotgun sequence of Vibrio inusitatus NBRC 102082.</title>
        <authorList>
            <person name="Hosoyama A."/>
            <person name="Uohara A."/>
            <person name="Ohji S."/>
            <person name="Ichikawa N."/>
        </authorList>
    </citation>
    <scope>NUCLEOTIDE SEQUENCE [LARGE SCALE GENOMIC DNA]</scope>
    <source>
        <strain evidence="14 15">NBRC 102082</strain>
    </source>
</reference>
<name>A0A4Y3I2Z3_9VIBR</name>
<dbReference type="AlphaFoldDB" id="A0A4Y3I2Z3"/>
<feature type="transmembrane region" description="Helical" evidence="11">
    <location>
        <begin position="130"/>
        <end position="154"/>
    </location>
</feature>
<feature type="transmembrane region" description="Helical" evidence="11">
    <location>
        <begin position="62"/>
        <end position="86"/>
    </location>
</feature>
<evidence type="ECO:0000256" key="3">
    <source>
        <dbReference type="ARBA" id="ARBA00022475"/>
    </source>
</evidence>
<feature type="transmembrane region" description="Helical" evidence="11">
    <location>
        <begin position="92"/>
        <end position="109"/>
    </location>
</feature>
<dbReference type="InterPro" id="IPR005170">
    <property type="entry name" value="Transptr-assoc_dom"/>
</dbReference>
<evidence type="ECO:0000256" key="4">
    <source>
        <dbReference type="ARBA" id="ARBA00022692"/>
    </source>
</evidence>
<keyword evidence="4 10" id="KW-0812">Transmembrane</keyword>
<feature type="domain" description="CBS" evidence="12">
    <location>
        <begin position="273"/>
        <end position="332"/>
    </location>
</feature>
<keyword evidence="5" id="KW-0677">Repeat</keyword>
<dbReference type="Proteomes" id="UP000318717">
    <property type="component" value="Unassembled WGS sequence"/>
</dbReference>
<evidence type="ECO:0000259" key="13">
    <source>
        <dbReference type="PROSITE" id="PS51846"/>
    </source>
</evidence>
<dbReference type="Pfam" id="PF00571">
    <property type="entry name" value="CBS"/>
    <property type="match status" value="1"/>
</dbReference>
<dbReference type="SMART" id="SM01091">
    <property type="entry name" value="CorC_HlyC"/>
    <property type="match status" value="1"/>
</dbReference>
<evidence type="ECO:0000256" key="2">
    <source>
        <dbReference type="ARBA" id="ARBA00006337"/>
    </source>
</evidence>
<dbReference type="SUPFAM" id="SSF54631">
    <property type="entry name" value="CBS-domain pair"/>
    <property type="match status" value="1"/>
</dbReference>
<keyword evidence="15" id="KW-1185">Reference proteome</keyword>
<sequence>MDDISTGVLFTLLACLIIISGYFSGSETGMMSLNRYRLKHLSNQGHKGARRVEKLLTRPDRLIGLILIGNNLVNILASAIATILGMRLYGDIGVAIATGALTLVVLVFAEVTPKTLASMYPERVSYTSSILLKILMKLLSPLVILVNFITNGFLRLLGIKDINNKSDHLSSEELRTVVNEAGSLIPSRHQDMLVSILDLENVTVNDIMVPRNEITGIDVNDDWKSIVRQLTHSPHGRVVLYRDQIDEVVGMVRLREAYRLMLEKNEFNKQTLLKSADEIYFIPEATPLNVQLIKFQRNKERIGLVVDEYGDIIGLVTLEDILEEIVGEFTTSMAPSLAEEITPQADGSYLIEGSANIRDINKGLQWDLPTDGPRTLNGLILEHLQDLPETHISLMVAKHNMEVIDFSENKIKMVKVHPIQ</sequence>
<keyword evidence="6 10" id="KW-1133">Transmembrane helix</keyword>
<gene>
    <name evidence="14" type="ORF">VIN01S_36180</name>
</gene>
<dbReference type="InterPro" id="IPR044751">
    <property type="entry name" value="Ion_transp-like_CBS"/>
</dbReference>
<evidence type="ECO:0000256" key="11">
    <source>
        <dbReference type="SAM" id="Phobius"/>
    </source>
</evidence>
<dbReference type="InterPro" id="IPR036318">
    <property type="entry name" value="FAD-bd_PCMH-like_sf"/>
</dbReference>
<keyword evidence="3" id="KW-1003">Cell membrane</keyword>
<comment type="similarity">
    <text evidence="2">Belongs to the UPF0053 family.</text>
</comment>
<protein>
    <submittedName>
        <fullName evidence="14">Hemolysin</fullName>
    </submittedName>
</protein>
<organism evidence="14 15">
    <name type="scientific">Vibrio inusitatus NBRC 102082</name>
    <dbReference type="NCBI Taxonomy" id="1219070"/>
    <lineage>
        <taxon>Bacteria</taxon>
        <taxon>Pseudomonadati</taxon>
        <taxon>Pseudomonadota</taxon>
        <taxon>Gammaproteobacteria</taxon>
        <taxon>Vibrionales</taxon>
        <taxon>Vibrionaceae</taxon>
        <taxon>Vibrio</taxon>
    </lineage>
</organism>
<comment type="caution">
    <text evidence="14">The sequence shown here is derived from an EMBL/GenBank/DDBJ whole genome shotgun (WGS) entry which is preliminary data.</text>
</comment>
<evidence type="ECO:0000256" key="7">
    <source>
        <dbReference type="ARBA" id="ARBA00023122"/>
    </source>
</evidence>
<dbReference type="PANTHER" id="PTHR22777:SF32">
    <property type="entry name" value="UPF0053 INNER MEMBRANE PROTEIN YFJD"/>
    <property type="match status" value="1"/>
</dbReference>
<dbReference type="FunFam" id="3.10.580.10:FF:000012">
    <property type="entry name" value="DUF21 domain-containing protein"/>
    <property type="match status" value="1"/>
</dbReference>
<dbReference type="FunFam" id="3.30.465.10:FF:000010">
    <property type="entry name" value="DUF21 domain-containing protein"/>
    <property type="match status" value="1"/>
</dbReference>
<dbReference type="InterPro" id="IPR046342">
    <property type="entry name" value="CBS_dom_sf"/>
</dbReference>
<dbReference type="InterPro" id="IPR002550">
    <property type="entry name" value="CNNM"/>
</dbReference>
<proteinExistence type="inferred from homology"/>
<dbReference type="NCBIfam" id="NF008604">
    <property type="entry name" value="PRK11573.1"/>
    <property type="match status" value="1"/>
</dbReference>
<dbReference type="Pfam" id="PF01595">
    <property type="entry name" value="CNNM"/>
    <property type="match status" value="1"/>
</dbReference>
<dbReference type="PROSITE" id="PS51846">
    <property type="entry name" value="CNNM"/>
    <property type="match status" value="1"/>
</dbReference>
<dbReference type="GO" id="GO:0005886">
    <property type="term" value="C:plasma membrane"/>
    <property type="evidence" value="ECO:0007669"/>
    <property type="project" value="UniProtKB-SubCell"/>
</dbReference>
<dbReference type="InterPro" id="IPR000644">
    <property type="entry name" value="CBS_dom"/>
</dbReference>
<keyword evidence="7 9" id="KW-0129">CBS domain</keyword>
<evidence type="ECO:0000313" key="15">
    <source>
        <dbReference type="Proteomes" id="UP000318717"/>
    </source>
</evidence>
<dbReference type="RefSeq" id="WP_141347219.1">
    <property type="nucleotide sequence ID" value="NZ_BJLF01000026.1"/>
</dbReference>
<accession>A0A4Y3I2Z3</accession>
<evidence type="ECO:0000256" key="8">
    <source>
        <dbReference type="ARBA" id="ARBA00023136"/>
    </source>
</evidence>
<evidence type="ECO:0000313" key="14">
    <source>
        <dbReference type="EMBL" id="GEA52814.1"/>
    </source>
</evidence>
<dbReference type="SUPFAM" id="SSF56176">
    <property type="entry name" value="FAD-binding/transporter-associated domain-like"/>
    <property type="match status" value="1"/>
</dbReference>
<feature type="transmembrane region" description="Helical" evidence="11">
    <location>
        <begin position="6"/>
        <end position="25"/>
    </location>
</feature>
<evidence type="ECO:0000256" key="1">
    <source>
        <dbReference type="ARBA" id="ARBA00004651"/>
    </source>
</evidence>
<evidence type="ECO:0000256" key="9">
    <source>
        <dbReference type="PROSITE-ProRule" id="PRU00703"/>
    </source>
</evidence>
<dbReference type="InterPro" id="IPR016169">
    <property type="entry name" value="FAD-bd_PCMH_sub2"/>
</dbReference>
<dbReference type="Gene3D" id="3.10.580.10">
    <property type="entry name" value="CBS-domain"/>
    <property type="match status" value="1"/>
</dbReference>
<dbReference type="PROSITE" id="PS51371">
    <property type="entry name" value="CBS"/>
    <property type="match status" value="1"/>
</dbReference>
<comment type="subcellular location">
    <subcellularLocation>
        <location evidence="1">Cell membrane</location>
        <topology evidence="1">Multi-pass membrane protein</topology>
    </subcellularLocation>
</comment>
<dbReference type="PANTHER" id="PTHR22777">
    <property type="entry name" value="HEMOLYSIN-RELATED"/>
    <property type="match status" value="1"/>
</dbReference>
<feature type="domain" description="CNNM transmembrane" evidence="13">
    <location>
        <begin position="2"/>
        <end position="191"/>
    </location>
</feature>
<evidence type="ECO:0000256" key="5">
    <source>
        <dbReference type="ARBA" id="ARBA00022737"/>
    </source>
</evidence>